<protein>
    <recommendedName>
        <fullName evidence="4">SMC hinge domain-containing protein</fullName>
    </recommendedName>
</protein>
<dbReference type="SUPFAM" id="SSF52540">
    <property type="entry name" value="P-loop containing nucleoside triphosphate hydrolases"/>
    <property type="match status" value="1"/>
</dbReference>
<evidence type="ECO:0000313" key="3">
    <source>
        <dbReference type="Proteomes" id="UP000289784"/>
    </source>
</evidence>
<dbReference type="Gene3D" id="3.40.50.300">
    <property type="entry name" value="P-loop containing nucleotide triphosphate hydrolases"/>
    <property type="match status" value="1"/>
</dbReference>
<keyword evidence="3" id="KW-1185">Reference proteome</keyword>
<dbReference type="OrthoDB" id="174137at2"/>
<feature type="coiled-coil region" evidence="1">
    <location>
        <begin position="289"/>
        <end position="337"/>
    </location>
</feature>
<evidence type="ECO:0008006" key="4">
    <source>
        <dbReference type="Google" id="ProtNLM"/>
    </source>
</evidence>
<dbReference type="Proteomes" id="UP000289784">
    <property type="component" value="Unassembled WGS sequence"/>
</dbReference>
<sequence length="1143" mass="126202">MYLLERAHLVQFFLFDATTLEFDRTTAIIAPNGAGKSAILDALQIVMLGADGGQLHFNAQAGGKHRARSIRDYCLGIFREGEDGRARETATTYLSLVFRDSQSGTALTAGIALGASLREPDHRVHGWYLLPEVALTLDAHLERGANGQQVPLAWPAFKSMANAACKQAGGSLVLPAAPGRFVDDLLKRLRPGTAYADPVAYRKSFQNALNLQRVDDVDLFVRTRIAEDRPTDIAKFRTLMEGFGQIKETIDEVVARIGTAEEVEHAYKAVARHAVRAASYRALSATYLVERHGEEEYEAEQELEAAREAAEACQREIQRLTSERHRAGQDLEAAAQRLQQMPGYGQQAAWGTALRQSEAAVTHTARQLEGEIKRVQGALTGIGRIPALEAHHPQLQDALSPWLALQSALQARADDAALPDPAETLRGVAHDSLSSLAPLHQAVTGQLQSLRNQLGEAQQAERTARNNQQRASAGKAELHPDVSRLRDYLADAGIEATPVCDLVRIVDPDWQPAVEAYLRRHVEALLIAPDQEEDAMRVYRSLRGPQAVYGVKLALASQARRARVSTARDSVAVLVEGDNADAVDYLRMQLGELKRVSTEKEAIATRSALTQDGFLTKGGSIERRRLPGSDELKIGAAESRERRQRIDRELQRYGTDARRLKQELDALEQHTAAFSALRQADAVADRLHALALQLEETTADLRRQRMEHAADASPDLMHLSQRRDECQGRLSALEAAIGKANQAIGAAAARQQGADKALANVQARAQLIHEEARQASRHPDADPHVVDEARQELDEAHETLEARIAQCEKRAQTARDRLASALPQAWAGLTTYAAHYHLRLELSSDQWRESATLVDGELKRLRETELVEHQARAEEAYRIAVNTFRTNVASTLYDNFTRLRQQINALNATLRRSPVFSNNERYQFRHEIVPELKELHAFILRVGDVGSEDTLFGNVGELPAVFRDIIDGGAESRGRTGPSPLDDYRLFYRFEVIIKQDEREVGTLSKRMKSGSGGEHRAPLYVIAGASLASAYGKKVTDSSGLGVILLDEFGDKIDAQNARAITDYLRSLGLQLILAAPDTAQGTLTGVLDSYIELFRDDSYLNVNRVEISARGRELLESDQFVLHPELLEAEVARIIAEEKPA</sequence>
<organism evidence="2 3">
    <name type="scientific">Pseudoxanthomonas composti</name>
    <dbReference type="NCBI Taxonomy" id="2137479"/>
    <lineage>
        <taxon>Bacteria</taxon>
        <taxon>Pseudomonadati</taxon>
        <taxon>Pseudomonadota</taxon>
        <taxon>Gammaproteobacteria</taxon>
        <taxon>Lysobacterales</taxon>
        <taxon>Lysobacteraceae</taxon>
        <taxon>Pseudoxanthomonas</taxon>
    </lineage>
</organism>
<dbReference type="Pfam" id="PF13555">
    <property type="entry name" value="AAA_29"/>
    <property type="match status" value="1"/>
</dbReference>
<dbReference type="Pfam" id="PF13558">
    <property type="entry name" value="SbcC_Walker_B"/>
    <property type="match status" value="1"/>
</dbReference>
<feature type="coiled-coil region" evidence="1">
    <location>
        <begin position="786"/>
        <end position="817"/>
    </location>
</feature>
<dbReference type="EMBL" id="SAWZ01000002">
    <property type="protein sequence ID" value="RXR07431.1"/>
    <property type="molecule type" value="Genomic_DNA"/>
</dbReference>
<feature type="coiled-coil region" evidence="1">
    <location>
        <begin position="440"/>
        <end position="470"/>
    </location>
</feature>
<evidence type="ECO:0000256" key="1">
    <source>
        <dbReference type="SAM" id="Coils"/>
    </source>
</evidence>
<gene>
    <name evidence="2" type="ORF">EPA99_05815</name>
</gene>
<dbReference type="PANTHER" id="PTHR32182:SF0">
    <property type="entry name" value="DNA REPLICATION AND REPAIR PROTEIN RECF"/>
    <property type="match status" value="1"/>
</dbReference>
<evidence type="ECO:0000313" key="2">
    <source>
        <dbReference type="EMBL" id="RXR07431.1"/>
    </source>
</evidence>
<reference evidence="2 3" key="1">
    <citation type="submission" date="2019-01" db="EMBL/GenBank/DDBJ databases">
        <title>Pseudoxanthomonas composti sp. nov., isolated from compost.</title>
        <authorList>
            <person name="Yang G."/>
        </authorList>
    </citation>
    <scope>NUCLEOTIDE SEQUENCE [LARGE SCALE GENOMIC DNA]</scope>
    <source>
        <strain evidence="2 3">GSS15</strain>
    </source>
</reference>
<name>A0A4Q1JXL3_9GAMM</name>
<dbReference type="AlphaFoldDB" id="A0A4Q1JXL3"/>
<accession>A0A4Q1JXL3</accession>
<dbReference type="InterPro" id="IPR027417">
    <property type="entry name" value="P-loop_NTPase"/>
</dbReference>
<dbReference type="GO" id="GO:0006302">
    <property type="term" value="P:double-strand break repair"/>
    <property type="evidence" value="ECO:0007669"/>
    <property type="project" value="TreeGrafter"/>
</dbReference>
<dbReference type="PANTHER" id="PTHR32182">
    <property type="entry name" value="DNA REPLICATION AND REPAIR PROTEIN RECF"/>
    <property type="match status" value="1"/>
</dbReference>
<dbReference type="RefSeq" id="WP_129470245.1">
    <property type="nucleotide sequence ID" value="NZ_SAWZ01000002.1"/>
</dbReference>
<feature type="coiled-coil region" evidence="1">
    <location>
        <begin position="643"/>
        <end position="736"/>
    </location>
</feature>
<comment type="caution">
    <text evidence="2">The sequence shown here is derived from an EMBL/GenBank/DDBJ whole genome shotgun (WGS) entry which is preliminary data.</text>
</comment>
<dbReference type="GO" id="GO:0000731">
    <property type="term" value="P:DNA synthesis involved in DNA repair"/>
    <property type="evidence" value="ECO:0007669"/>
    <property type="project" value="TreeGrafter"/>
</dbReference>
<keyword evidence="1" id="KW-0175">Coiled coil</keyword>
<proteinExistence type="predicted"/>